<keyword evidence="7" id="KW-1185">Reference proteome</keyword>
<dbReference type="InterPro" id="IPR013595">
    <property type="entry name" value="Pept_S33_TAP-like_C"/>
</dbReference>
<evidence type="ECO:0000313" key="6">
    <source>
        <dbReference type="EMBL" id="KAJ4479889.1"/>
    </source>
</evidence>
<dbReference type="InterPro" id="IPR051601">
    <property type="entry name" value="Serine_prot/Carboxylest_S33"/>
</dbReference>
<evidence type="ECO:0000259" key="4">
    <source>
        <dbReference type="Pfam" id="PF00561"/>
    </source>
</evidence>
<dbReference type="PANTHER" id="PTHR43248">
    <property type="entry name" value="2-SUCCINYL-6-HYDROXY-2,4-CYCLOHEXADIENE-1-CARBOXYLATE SYNTHASE"/>
    <property type="match status" value="1"/>
</dbReference>
<evidence type="ECO:0000313" key="7">
    <source>
        <dbReference type="Proteomes" id="UP001150217"/>
    </source>
</evidence>
<evidence type="ECO:0008006" key="8">
    <source>
        <dbReference type="Google" id="ProtNLM"/>
    </source>
</evidence>
<evidence type="ECO:0000256" key="2">
    <source>
        <dbReference type="ARBA" id="ARBA00022801"/>
    </source>
</evidence>
<protein>
    <recommendedName>
        <fullName evidence="8">Alpha beta-hydrolase</fullName>
    </recommendedName>
</protein>
<evidence type="ECO:0000259" key="5">
    <source>
        <dbReference type="Pfam" id="PF08386"/>
    </source>
</evidence>
<evidence type="ECO:0000256" key="1">
    <source>
        <dbReference type="ARBA" id="ARBA00010088"/>
    </source>
</evidence>
<dbReference type="Gene3D" id="3.40.50.1820">
    <property type="entry name" value="alpha/beta hydrolase"/>
    <property type="match status" value="1"/>
</dbReference>
<dbReference type="Pfam" id="PF08386">
    <property type="entry name" value="Abhydrolase_4"/>
    <property type="match status" value="1"/>
</dbReference>
<comment type="caution">
    <text evidence="6">The sequence shown here is derived from an EMBL/GenBank/DDBJ whole genome shotgun (WGS) entry which is preliminary data.</text>
</comment>
<dbReference type="PANTHER" id="PTHR43248:SF25">
    <property type="entry name" value="AB HYDROLASE-1 DOMAIN-CONTAINING PROTEIN-RELATED"/>
    <property type="match status" value="1"/>
</dbReference>
<keyword evidence="3" id="KW-0812">Transmembrane</keyword>
<comment type="similarity">
    <text evidence="1">Belongs to the peptidase S33 family.</text>
</comment>
<evidence type="ECO:0000256" key="3">
    <source>
        <dbReference type="SAM" id="Phobius"/>
    </source>
</evidence>
<gene>
    <name evidence="6" type="ORF">C8R41DRAFT_843083</name>
</gene>
<dbReference type="Proteomes" id="UP001150217">
    <property type="component" value="Unassembled WGS sequence"/>
</dbReference>
<feature type="transmembrane region" description="Helical" evidence="3">
    <location>
        <begin position="24"/>
        <end position="42"/>
    </location>
</feature>
<proteinExistence type="inferred from homology"/>
<name>A0ABQ8V8U0_9AGAR</name>
<organism evidence="6 7">
    <name type="scientific">Lentinula lateritia</name>
    <dbReference type="NCBI Taxonomy" id="40482"/>
    <lineage>
        <taxon>Eukaryota</taxon>
        <taxon>Fungi</taxon>
        <taxon>Dikarya</taxon>
        <taxon>Basidiomycota</taxon>
        <taxon>Agaricomycotina</taxon>
        <taxon>Agaricomycetes</taxon>
        <taxon>Agaricomycetidae</taxon>
        <taxon>Agaricales</taxon>
        <taxon>Marasmiineae</taxon>
        <taxon>Omphalotaceae</taxon>
        <taxon>Lentinula</taxon>
    </lineage>
</organism>
<feature type="domain" description="AB hydrolase-1" evidence="4">
    <location>
        <begin position="111"/>
        <end position="297"/>
    </location>
</feature>
<dbReference type="EMBL" id="JANVFT010000062">
    <property type="protein sequence ID" value="KAJ4479889.1"/>
    <property type="molecule type" value="Genomic_DNA"/>
</dbReference>
<sequence>MPPTFTVTAAGENRLTKQNSLKRIIIISTVVLVVIFILANFWTHYQQRTSSLTSIALIPGEIHWKECIPAVENVECGRIIVPKDYFDAEAGTASVALARYKAKKFPRKGSVFLNPGGPGGPGSRLPITTGSALAKVIGEDWDLIGFDPRGIGSTMPPTRCFSSQISNTVLFANTVIEQGITVSSISDLSSPLLYDQLVEQHRQFLAVKEAHAHLCGEMMGNELKYMGTATVVRDIDFMSRVIEGEDEKINYWGISYGSILGAYLVNMLPHRIGYAVIDGIVNPVSWSNEPSHKWPINWISDAEKTYQIFLQDCSKAGPSSCPLCEYKDEPWQNLERRFEEFFDAIALNPIPVPFGNRPGVLTSGGARGLLVKSLQRPLEWPKVAKSFSSAMAGNGTALYNAIVRPLPLADLDSPEPHISPRLAVTCLDSPRPTSPDEFPTAEDLTEQGLKALREVSPHFGLSTGVSEPDGGCQYWPVDGPERFTGPWNATLETKMLIVSNTADPITPKSSGLLVNSLMPDSSVIIIQDGPGHCSIFLPSLCTAKLQRGYFAGEIPKNGTVCPVDLATFPDEESDKHIQMLSTEDRELLKALRDLEAMF</sequence>
<keyword evidence="3" id="KW-1133">Transmembrane helix</keyword>
<keyword evidence="3" id="KW-0472">Membrane</keyword>
<dbReference type="InterPro" id="IPR029058">
    <property type="entry name" value="AB_hydrolase_fold"/>
</dbReference>
<keyword evidence="2" id="KW-0378">Hydrolase</keyword>
<reference evidence="6" key="1">
    <citation type="submission" date="2022-08" db="EMBL/GenBank/DDBJ databases">
        <title>A Global Phylogenomic Analysis of the Shiitake Genus Lentinula.</title>
        <authorList>
            <consortium name="DOE Joint Genome Institute"/>
            <person name="Sierra-Patev S."/>
            <person name="Min B."/>
            <person name="Naranjo-Ortiz M."/>
            <person name="Looney B."/>
            <person name="Konkel Z."/>
            <person name="Slot J.C."/>
            <person name="Sakamoto Y."/>
            <person name="Steenwyk J.L."/>
            <person name="Rokas A."/>
            <person name="Carro J."/>
            <person name="Camarero S."/>
            <person name="Ferreira P."/>
            <person name="Molpeceres G."/>
            <person name="Ruiz-Duenas F.J."/>
            <person name="Serrano A."/>
            <person name="Henrissat B."/>
            <person name="Drula E."/>
            <person name="Hughes K.W."/>
            <person name="Mata J.L."/>
            <person name="Ishikawa N.K."/>
            <person name="Vargas-Isla R."/>
            <person name="Ushijima S."/>
            <person name="Smith C.A."/>
            <person name="Ahrendt S."/>
            <person name="Andreopoulos W."/>
            <person name="He G."/>
            <person name="Labutti K."/>
            <person name="Lipzen A."/>
            <person name="Ng V."/>
            <person name="Riley R."/>
            <person name="Sandor L."/>
            <person name="Barry K."/>
            <person name="Martinez A.T."/>
            <person name="Xiao Y."/>
            <person name="Gibbons J.G."/>
            <person name="Terashima K."/>
            <person name="Grigoriev I.V."/>
            <person name="Hibbett D.S."/>
        </authorList>
    </citation>
    <scope>NUCLEOTIDE SEQUENCE</scope>
    <source>
        <strain evidence="6">RHP3577 ss4</strain>
    </source>
</reference>
<accession>A0ABQ8V8U0</accession>
<dbReference type="Pfam" id="PF00561">
    <property type="entry name" value="Abhydrolase_1"/>
    <property type="match status" value="1"/>
</dbReference>
<dbReference type="InterPro" id="IPR000073">
    <property type="entry name" value="AB_hydrolase_1"/>
</dbReference>
<dbReference type="SUPFAM" id="SSF53474">
    <property type="entry name" value="alpha/beta-Hydrolases"/>
    <property type="match status" value="1"/>
</dbReference>
<feature type="domain" description="Peptidase S33 tripeptidyl aminopeptidase-like C-terminal" evidence="5">
    <location>
        <begin position="471"/>
        <end position="561"/>
    </location>
</feature>